<feature type="region of interest" description="Disordered" evidence="4">
    <location>
        <begin position="263"/>
        <end position="306"/>
    </location>
</feature>
<reference evidence="7" key="1">
    <citation type="submission" date="2012-06" db="EMBL/GenBank/DDBJ databases">
        <title>The genome sequence of Coniosporium apollinis CBS 100218.</title>
        <authorList>
            <consortium name="The Broad Institute Genome Sequencing Platform"/>
            <person name="Cuomo C."/>
            <person name="Gorbushina A."/>
            <person name="Noack S."/>
            <person name="Walker B."/>
            <person name="Young S.K."/>
            <person name="Zeng Q."/>
            <person name="Gargeya S."/>
            <person name="Fitzgerald M."/>
            <person name="Haas B."/>
            <person name="Abouelleil A."/>
            <person name="Alvarado L."/>
            <person name="Arachchi H.M."/>
            <person name="Berlin A.M."/>
            <person name="Chapman S.B."/>
            <person name="Goldberg J."/>
            <person name="Griggs A."/>
            <person name="Gujja S."/>
            <person name="Hansen M."/>
            <person name="Howarth C."/>
            <person name="Imamovic A."/>
            <person name="Larimer J."/>
            <person name="McCowan C."/>
            <person name="Montmayeur A."/>
            <person name="Murphy C."/>
            <person name="Neiman D."/>
            <person name="Pearson M."/>
            <person name="Priest M."/>
            <person name="Roberts A."/>
            <person name="Saif S."/>
            <person name="Shea T."/>
            <person name="Sisk P."/>
            <person name="Sykes S."/>
            <person name="Wortman J."/>
            <person name="Nusbaum C."/>
            <person name="Birren B."/>
        </authorList>
    </citation>
    <scope>NUCLEOTIDE SEQUENCE [LARGE SCALE GENOMIC DNA]</scope>
    <source>
        <strain evidence="7">CBS 100218</strain>
    </source>
</reference>
<feature type="domain" description="RCC1-like" evidence="5">
    <location>
        <begin position="193"/>
        <end position="606"/>
    </location>
</feature>
<feature type="repeat" description="RCC1" evidence="3">
    <location>
        <begin position="332"/>
        <end position="384"/>
    </location>
</feature>
<organism evidence="6 7">
    <name type="scientific">Coniosporium apollinis (strain CBS 100218)</name>
    <name type="common">Rock-inhabiting black yeast</name>
    <dbReference type="NCBI Taxonomy" id="1168221"/>
    <lineage>
        <taxon>Eukaryota</taxon>
        <taxon>Fungi</taxon>
        <taxon>Dikarya</taxon>
        <taxon>Ascomycota</taxon>
        <taxon>Pezizomycotina</taxon>
        <taxon>Dothideomycetes</taxon>
        <taxon>Dothideomycetes incertae sedis</taxon>
        <taxon>Coniosporium</taxon>
    </lineage>
</organism>
<feature type="repeat" description="RCC1" evidence="3">
    <location>
        <begin position="557"/>
        <end position="610"/>
    </location>
</feature>
<keyword evidence="2" id="KW-0677">Repeat</keyword>
<dbReference type="eggNOG" id="KOG1426">
    <property type="taxonomic scope" value="Eukaryota"/>
</dbReference>
<feature type="repeat" description="RCC1" evidence="3">
    <location>
        <begin position="437"/>
        <end position="493"/>
    </location>
</feature>
<feature type="region of interest" description="Disordered" evidence="4">
    <location>
        <begin position="1"/>
        <end position="80"/>
    </location>
</feature>
<feature type="compositionally biased region" description="Acidic residues" evidence="4">
    <location>
        <begin position="280"/>
        <end position="290"/>
    </location>
</feature>
<dbReference type="InterPro" id="IPR058923">
    <property type="entry name" value="RCC1-like_dom"/>
</dbReference>
<dbReference type="PROSITE" id="PS00625">
    <property type="entry name" value="RCC1_1"/>
    <property type="match status" value="1"/>
</dbReference>
<feature type="compositionally biased region" description="Low complexity" evidence="4">
    <location>
        <begin position="23"/>
        <end position="39"/>
    </location>
</feature>
<proteinExistence type="predicted"/>
<dbReference type="PANTHER" id="PTHR45982">
    <property type="entry name" value="REGULATOR OF CHROMOSOME CONDENSATION"/>
    <property type="match status" value="1"/>
</dbReference>
<feature type="repeat" description="RCC1" evidence="3">
    <location>
        <begin position="494"/>
        <end position="556"/>
    </location>
</feature>
<dbReference type="RefSeq" id="XP_007780134.1">
    <property type="nucleotide sequence ID" value="XM_007781944.1"/>
</dbReference>
<evidence type="ECO:0000256" key="2">
    <source>
        <dbReference type="ARBA" id="ARBA00022737"/>
    </source>
</evidence>
<dbReference type="InterPro" id="IPR000408">
    <property type="entry name" value="Reg_chr_condens"/>
</dbReference>
<dbReference type="AlphaFoldDB" id="R7YSA7"/>
<keyword evidence="7" id="KW-1185">Reference proteome</keyword>
<feature type="region of interest" description="Disordered" evidence="4">
    <location>
        <begin position="119"/>
        <end position="174"/>
    </location>
</feature>
<feature type="repeat" description="RCC1" evidence="3">
    <location>
        <begin position="385"/>
        <end position="436"/>
    </location>
</feature>
<dbReference type="GO" id="GO:0005737">
    <property type="term" value="C:cytoplasm"/>
    <property type="evidence" value="ECO:0007669"/>
    <property type="project" value="TreeGrafter"/>
</dbReference>
<dbReference type="PROSITE" id="PS00626">
    <property type="entry name" value="RCC1_2"/>
    <property type="match status" value="3"/>
</dbReference>
<dbReference type="STRING" id="1168221.R7YSA7"/>
<protein>
    <recommendedName>
        <fullName evidence="5">RCC1-like domain-containing protein</fullName>
    </recommendedName>
</protein>
<dbReference type="InterPro" id="IPR051553">
    <property type="entry name" value="Ran_GTPase-activating"/>
</dbReference>
<evidence type="ECO:0000256" key="1">
    <source>
        <dbReference type="ARBA" id="ARBA00022658"/>
    </source>
</evidence>
<gene>
    <name evidence="6" type="ORF">W97_04051</name>
</gene>
<evidence type="ECO:0000256" key="3">
    <source>
        <dbReference type="PROSITE-ProRule" id="PRU00235"/>
    </source>
</evidence>
<dbReference type="GO" id="GO:0005085">
    <property type="term" value="F:guanyl-nucleotide exchange factor activity"/>
    <property type="evidence" value="ECO:0007669"/>
    <property type="project" value="TreeGrafter"/>
</dbReference>
<evidence type="ECO:0000259" key="5">
    <source>
        <dbReference type="Pfam" id="PF25390"/>
    </source>
</evidence>
<dbReference type="SUPFAM" id="SSF50985">
    <property type="entry name" value="RCC1/BLIP-II"/>
    <property type="match status" value="1"/>
</dbReference>
<evidence type="ECO:0000256" key="4">
    <source>
        <dbReference type="SAM" id="MobiDB-lite"/>
    </source>
</evidence>
<dbReference type="InterPro" id="IPR009091">
    <property type="entry name" value="RCC1/BLIP-II"/>
</dbReference>
<dbReference type="PROSITE" id="PS50012">
    <property type="entry name" value="RCC1_3"/>
    <property type="match status" value="7"/>
</dbReference>
<feature type="repeat" description="RCC1" evidence="3">
    <location>
        <begin position="249"/>
        <end position="331"/>
    </location>
</feature>
<dbReference type="PRINTS" id="PR00633">
    <property type="entry name" value="RCCNDNSATION"/>
</dbReference>
<feature type="repeat" description="RCC1" evidence="3">
    <location>
        <begin position="192"/>
        <end position="248"/>
    </location>
</feature>
<dbReference type="Pfam" id="PF25390">
    <property type="entry name" value="WD40_RLD"/>
    <property type="match status" value="1"/>
</dbReference>
<feature type="compositionally biased region" description="Basic and acidic residues" evidence="4">
    <location>
        <begin position="63"/>
        <end position="73"/>
    </location>
</feature>
<dbReference type="GeneID" id="19901362"/>
<dbReference type="Proteomes" id="UP000016924">
    <property type="component" value="Unassembled WGS sequence"/>
</dbReference>
<sequence>MARPVRKAAAQAAESITEEAKGPAKAAKPTAAKANTTKKLAAREAPAKADGATEAPKRGRPRKMPEADAEPKATKATAAVKGKRTTYIQNICSLYSRDIKMPRSGIVIANITHARSWHAELTFPPPAQPKKPGRKRKAETPDEEPTEDESKPTKRKRTASPAARPIKKAKAVAKPAKVTPKNIINTAPTQRLHVFVFGEGSSGELGLGTSKKAIDVKRPRLNPNLDAQKVGVVQIATGGMHCVALTHDNRILTWGVNDQGALGRDTTWEGGLKDMKEGGDDSDDDSDAGSETDMNPHEATPAAIPSTAFPEDVKFVQVIAGDSTSFALTDDGFVWGWGTFRSNEGIFGFTKDILIQRTPALVEGVKNITSLACGANHILALDNKGNVFAWGSGQQNQLGRRIVERNKHLGLIPTRAVKNVKYIACGDYHSFAIDNKNRVLAWGANNFGETGITHGAGESNAVIISPEPVTELSGKGFKMLKGGAHHSVGVTEGGDCLVWGRLDGYQTGLKINELPEESVISHNGRRRILKVPTKVPGFKAQTATCGTDHTIAITTDGKAYSWGFSANYQTGQGTDDDIEVATLIDNTAVRGKKLVYAGAGGQYSVLAALADGDTEMVNGVNH</sequence>
<dbReference type="PANTHER" id="PTHR45982:SF1">
    <property type="entry name" value="REGULATOR OF CHROMOSOME CONDENSATION"/>
    <property type="match status" value="1"/>
</dbReference>
<accession>R7YSA7</accession>
<dbReference type="EMBL" id="JH767570">
    <property type="protein sequence ID" value="EON64817.1"/>
    <property type="molecule type" value="Genomic_DNA"/>
</dbReference>
<dbReference type="Gene3D" id="2.130.10.30">
    <property type="entry name" value="Regulator of chromosome condensation 1/beta-lactamase-inhibitor protein II"/>
    <property type="match status" value="1"/>
</dbReference>
<keyword evidence="1" id="KW-0344">Guanine-nucleotide releasing factor</keyword>
<dbReference type="OrthoDB" id="61110at2759"/>
<evidence type="ECO:0000313" key="7">
    <source>
        <dbReference type="Proteomes" id="UP000016924"/>
    </source>
</evidence>
<dbReference type="OMA" id="RPAKLTY"/>
<name>R7YSA7_CONA1</name>
<dbReference type="HOGENOM" id="CLU_005210_4_0_1"/>
<evidence type="ECO:0000313" key="6">
    <source>
        <dbReference type="EMBL" id="EON64817.1"/>
    </source>
</evidence>